<dbReference type="Pfam" id="PF01053">
    <property type="entry name" value="Cys_Met_Meta_PP"/>
    <property type="match status" value="1"/>
</dbReference>
<keyword evidence="6" id="KW-1185">Reference proteome</keyword>
<dbReference type="SUPFAM" id="SSF53383">
    <property type="entry name" value="PLP-dependent transferases"/>
    <property type="match status" value="1"/>
</dbReference>
<dbReference type="InterPro" id="IPR015424">
    <property type="entry name" value="PyrdxlP-dep_Trfase"/>
</dbReference>
<dbReference type="EMBL" id="CP001631">
    <property type="protein sequence ID" value="ACU54418.1"/>
    <property type="molecule type" value="Genomic_DNA"/>
</dbReference>
<dbReference type="Gene3D" id="3.90.1150.10">
    <property type="entry name" value="Aspartate Aminotransferase, domain 1"/>
    <property type="match status" value="1"/>
</dbReference>
<dbReference type="Gene3D" id="3.40.640.10">
    <property type="entry name" value="Type I PLP-dependent aspartate aminotransferase-like (Major domain)"/>
    <property type="match status" value="1"/>
</dbReference>
<dbReference type="Proteomes" id="UP000000771">
    <property type="component" value="Chromosome"/>
</dbReference>
<dbReference type="InterPro" id="IPR015421">
    <property type="entry name" value="PyrdxlP-dep_Trfase_major"/>
</dbReference>
<evidence type="ECO:0000256" key="1">
    <source>
        <dbReference type="ARBA" id="ARBA00001933"/>
    </source>
</evidence>
<dbReference type="GO" id="GO:0030170">
    <property type="term" value="F:pyridoxal phosphate binding"/>
    <property type="evidence" value="ECO:0007669"/>
    <property type="project" value="InterPro"/>
</dbReference>
<evidence type="ECO:0000313" key="5">
    <source>
        <dbReference type="EMBL" id="ACU54418.1"/>
    </source>
</evidence>
<dbReference type="KEGG" id="afo:Afer_1495"/>
<dbReference type="GO" id="GO:0004123">
    <property type="term" value="F:cystathionine gamma-lyase activity"/>
    <property type="evidence" value="ECO:0007669"/>
    <property type="project" value="TreeGrafter"/>
</dbReference>
<evidence type="ECO:0000256" key="4">
    <source>
        <dbReference type="RuleBase" id="RU362118"/>
    </source>
</evidence>
<dbReference type="InterPro" id="IPR000277">
    <property type="entry name" value="Cys/Met-Metab_PyrdxlP-dep_enz"/>
</dbReference>
<protein>
    <submittedName>
        <fullName evidence="5">Cys/Met metabolism pyridoxal-phosphate-dependent protein</fullName>
    </submittedName>
</protein>
<feature type="modified residue" description="N6-(pyridoxal phosphate)lysine" evidence="3">
    <location>
        <position position="187"/>
    </location>
</feature>
<reference evidence="5 6" key="1">
    <citation type="journal article" date="2009" name="Stand. Genomic Sci.">
        <title>Complete genome sequence of Acidimicrobium ferrooxidans type strain (ICP).</title>
        <authorList>
            <person name="Clum A."/>
            <person name="Nolan M."/>
            <person name="Lang E."/>
            <person name="Glavina Del Rio T."/>
            <person name="Tice H."/>
            <person name="Copeland A."/>
            <person name="Cheng J.F."/>
            <person name="Lucas S."/>
            <person name="Chen F."/>
            <person name="Bruce D."/>
            <person name="Goodwin L."/>
            <person name="Pitluck S."/>
            <person name="Ivanova N."/>
            <person name="Mavrommatis K."/>
            <person name="Mikhailova N."/>
            <person name="Pati A."/>
            <person name="Chen A."/>
            <person name="Palaniappan K."/>
            <person name="Goker M."/>
            <person name="Spring S."/>
            <person name="Land M."/>
            <person name="Hauser L."/>
            <person name="Chang Y.J."/>
            <person name="Jeffries C.C."/>
            <person name="Chain P."/>
            <person name="Bristow J."/>
            <person name="Eisen J.A."/>
            <person name="Markowitz V."/>
            <person name="Hugenholtz P."/>
            <person name="Kyrpides N.C."/>
            <person name="Klenk H.P."/>
            <person name="Lapidus A."/>
        </authorList>
    </citation>
    <scope>NUCLEOTIDE SEQUENCE [LARGE SCALE GENOMIC DNA]</scope>
    <source>
        <strain evidence="6">DSM 10331 / JCM 15462 / NBRC 103882 / ICP</strain>
    </source>
</reference>
<organism evidence="5 6">
    <name type="scientific">Acidimicrobium ferrooxidans (strain DSM 10331 / JCM 15462 / NBRC 103882 / ICP)</name>
    <dbReference type="NCBI Taxonomy" id="525909"/>
    <lineage>
        <taxon>Bacteria</taxon>
        <taxon>Bacillati</taxon>
        <taxon>Actinomycetota</taxon>
        <taxon>Acidimicrobiia</taxon>
        <taxon>Acidimicrobiales</taxon>
        <taxon>Acidimicrobiaceae</taxon>
        <taxon>Acidimicrobium</taxon>
    </lineage>
</organism>
<gene>
    <name evidence="5" type="ordered locus">Afer_1495</name>
</gene>
<evidence type="ECO:0000256" key="3">
    <source>
        <dbReference type="PIRSR" id="PIRSR001434-2"/>
    </source>
</evidence>
<dbReference type="PIRSF" id="PIRSF001434">
    <property type="entry name" value="CGS"/>
    <property type="match status" value="1"/>
</dbReference>
<dbReference type="GO" id="GO:0019346">
    <property type="term" value="P:transsulfuration"/>
    <property type="evidence" value="ECO:0007669"/>
    <property type="project" value="InterPro"/>
</dbReference>
<dbReference type="HOGENOM" id="CLU_018986_2_0_11"/>
<comment type="cofactor">
    <cofactor evidence="1 4">
        <name>pyridoxal 5'-phosphate</name>
        <dbReference type="ChEBI" id="CHEBI:597326"/>
    </cofactor>
</comment>
<name>C7M0B0_ACIFD</name>
<dbReference type="InterPro" id="IPR015422">
    <property type="entry name" value="PyrdxlP-dep_Trfase_small"/>
</dbReference>
<dbReference type="STRING" id="525909.Afer_1495"/>
<dbReference type="PANTHER" id="PTHR11808:SF85">
    <property type="entry name" value="CYSTATHIONINE GAMMA-LYASE-RELATED"/>
    <property type="match status" value="1"/>
</dbReference>
<dbReference type="GO" id="GO:0019343">
    <property type="term" value="P:cysteine biosynthetic process via cystathionine"/>
    <property type="evidence" value="ECO:0007669"/>
    <property type="project" value="TreeGrafter"/>
</dbReference>
<dbReference type="AlphaFoldDB" id="C7M0B0"/>
<dbReference type="PANTHER" id="PTHR11808">
    <property type="entry name" value="TRANS-SULFURATION ENZYME FAMILY MEMBER"/>
    <property type="match status" value="1"/>
</dbReference>
<evidence type="ECO:0000313" key="6">
    <source>
        <dbReference type="Proteomes" id="UP000000771"/>
    </source>
</evidence>
<dbReference type="GO" id="GO:0005737">
    <property type="term" value="C:cytoplasm"/>
    <property type="evidence" value="ECO:0007669"/>
    <property type="project" value="TreeGrafter"/>
</dbReference>
<sequence>MVERRSIATLLQLPPSEDRLFGPNPSVSLNATYYEGQRSAYGRHTNPTWEAFEALIGELEGGTAVAFGSGAAATFALLLALGPRALVVADSYMGTRQLARWLGARIPGIELVEPSDLDAHLDRLAPGSVVLIETPSNPLLVTYPIATLAKRIHERGGLLAVDSTLATPVLQRPLTLGADVVVHSASKFLSGHSDVLGGVLVASDEDLVARVGEVRELTGAIIGPVEAYLCFRGLRTLAVRVERASATATTLAMRLRDRLGDTVRYPGFDSELVGPGRQQSAGGALVALELESAQQADAMLDGLSLFHHATSLGGVESLAERRGRYPGEDRIGEGLVRLSVGLEDVEDLWGDLDRALTRAGL</sequence>
<keyword evidence="2 3" id="KW-0663">Pyridoxal phosphate</keyword>
<accession>C7M0B0</accession>
<dbReference type="eggNOG" id="COG0626">
    <property type="taxonomic scope" value="Bacteria"/>
</dbReference>
<evidence type="ECO:0000256" key="2">
    <source>
        <dbReference type="ARBA" id="ARBA00022898"/>
    </source>
</evidence>
<proteinExistence type="inferred from homology"/>
<comment type="similarity">
    <text evidence="4">Belongs to the trans-sulfuration enzymes family.</text>
</comment>